<reference evidence="2" key="2">
    <citation type="submission" date="2014-07" db="EMBL/GenBank/DDBJ databases">
        <title>Initial genome analysis of the psychrotolerant acidophile Acidithiobacillus ferrivorans CF27: insights into iron and sulfur oxidation pathways and into biofilm formation.</title>
        <authorList>
            <person name="Talla E."/>
            <person name="Hedrich S."/>
            <person name="Mangenot S."/>
            <person name="Ji B."/>
            <person name="Johnson D.B."/>
            <person name="Barbe V."/>
            <person name="Bonnefoy V."/>
        </authorList>
    </citation>
    <scope>NUCLEOTIDE SEQUENCE [LARGE SCALE GENOMIC DNA]</scope>
    <source>
        <strain evidence="2">CF27</strain>
    </source>
</reference>
<name>A0A060UPS2_9PROT</name>
<evidence type="ECO:0000313" key="4">
    <source>
        <dbReference type="Proteomes" id="UP000193925"/>
    </source>
</evidence>
<dbReference type="RefSeq" id="WP_051984822.1">
    <property type="nucleotide sequence ID" value="NZ_CCCS020000035.1"/>
</dbReference>
<dbReference type="AlphaFoldDB" id="A0A060UPS2"/>
<proteinExistence type="predicted"/>
<dbReference type="InterPro" id="IPR050126">
    <property type="entry name" value="Ap4A_hydrolase"/>
</dbReference>
<reference evidence="2" key="1">
    <citation type="submission" date="2014-03" db="EMBL/GenBank/DDBJ databases">
        <authorList>
            <person name="Genoscope - CEA"/>
        </authorList>
    </citation>
    <scope>NUCLEOTIDE SEQUENCE [LARGE SCALE GENOMIC DNA]</scope>
    <source>
        <strain evidence="2">CF27</strain>
    </source>
</reference>
<protein>
    <submittedName>
        <fullName evidence="2">Ser/Thr protein phosphatase family protein</fullName>
    </submittedName>
</protein>
<evidence type="ECO:0000259" key="1">
    <source>
        <dbReference type="Pfam" id="PF00149"/>
    </source>
</evidence>
<evidence type="ECO:0000313" key="3">
    <source>
        <dbReference type="EMBL" id="SMH64638.1"/>
    </source>
</evidence>
<dbReference type="GO" id="GO:0016791">
    <property type="term" value="F:phosphatase activity"/>
    <property type="evidence" value="ECO:0007669"/>
    <property type="project" value="TreeGrafter"/>
</dbReference>
<dbReference type="GO" id="GO:0005737">
    <property type="term" value="C:cytoplasm"/>
    <property type="evidence" value="ECO:0007669"/>
    <property type="project" value="TreeGrafter"/>
</dbReference>
<organism evidence="2">
    <name type="scientific">Acidithiobacillus ferrivorans</name>
    <dbReference type="NCBI Taxonomy" id="160808"/>
    <lineage>
        <taxon>Bacteria</taxon>
        <taxon>Pseudomonadati</taxon>
        <taxon>Pseudomonadota</taxon>
        <taxon>Acidithiobacillia</taxon>
        <taxon>Acidithiobacillales</taxon>
        <taxon>Acidithiobacillaceae</taxon>
        <taxon>Acidithiobacillus</taxon>
    </lineage>
</organism>
<dbReference type="EMBL" id="CCCS020000035">
    <property type="protein sequence ID" value="CDQ10607.1"/>
    <property type="molecule type" value="Genomic_DNA"/>
</dbReference>
<keyword evidence="4" id="KW-1185">Reference proteome</keyword>
<sequence length="300" mass="33628">MFLDDQPTVIHHDANTTGRDFIVGDLHGCRGMLNTLLEHAGFDASQDRLFSVGDLVDRGPDSEGCLDLLREPWFFPVMGNHDAMLLAWILGDTRDPRQQIYKYIFTRNKGWKWTKEFRKAGDFLPLLENLPLVRVIGKDAGPTRRFHVAHAELRMSGSASCGFTDLDLDMSAASLVWDDEHFVPGFDVGDWRDHVLCGRSLIKVAQSCIGERMALPPEQCPYLSTTYVGHTIVPPVFGPGQNEALRIQSHVFLDSGAFKAAQDGQDGDPRYGLTLWCHTENRGWLVGWDGAVRNLQEECS</sequence>
<dbReference type="Proteomes" id="UP000193925">
    <property type="component" value="Chromosome AFERRI"/>
</dbReference>
<dbReference type="InterPro" id="IPR004843">
    <property type="entry name" value="Calcineurin-like_PHP"/>
</dbReference>
<dbReference type="Pfam" id="PF00149">
    <property type="entry name" value="Metallophos"/>
    <property type="match status" value="1"/>
</dbReference>
<dbReference type="PANTHER" id="PTHR42850:SF4">
    <property type="entry name" value="ZINC-DEPENDENT ENDOPOLYPHOSPHATASE"/>
    <property type="match status" value="1"/>
</dbReference>
<dbReference type="EMBL" id="LT841305">
    <property type="protein sequence ID" value="SMH64638.1"/>
    <property type="molecule type" value="Genomic_DNA"/>
</dbReference>
<evidence type="ECO:0000313" key="2">
    <source>
        <dbReference type="EMBL" id="CDQ10607.1"/>
    </source>
</evidence>
<dbReference type="PANTHER" id="PTHR42850">
    <property type="entry name" value="METALLOPHOSPHOESTERASE"/>
    <property type="match status" value="1"/>
</dbReference>
<dbReference type="Gene3D" id="3.60.21.10">
    <property type="match status" value="1"/>
</dbReference>
<reference evidence="3 4" key="3">
    <citation type="submission" date="2017-03" db="EMBL/GenBank/DDBJ databases">
        <authorList>
            <person name="Regsiter A."/>
            <person name="William W."/>
        </authorList>
    </citation>
    <scope>NUCLEOTIDE SEQUENCE [LARGE SCALE GENOMIC DNA]</scope>
    <source>
        <strain evidence="3">PRJEB5721</strain>
    </source>
</reference>
<accession>A0A060UPS2</accession>
<feature type="domain" description="Calcineurin-like phosphoesterase" evidence="1">
    <location>
        <begin position="22"/>
        <end position="153"/>
    </location>
</feature>
<gene>
    <name evidence="3" type="ORF">AFERRI_10672</name>
    <name evidence="2" type="ORF">AFERRI_400388</name>
</gene>
<dbReference type="SUPFAM" id="SSF56300">
    <property type="entry name" value="Metallo-dependent phosphatases"/>
    <property type="match status" value="1"/>
</dbReference>
<dbReference type="InterPro" id="IPR029052">
    <property type="entry name" value="Metallo-depent_PP-like"/>
</dbReference>